<dbReference type="AlphaFoldDB" id="A0A914RU25"/>
<sequence>MSSLRKSTKFLPAMPLPAALELTGKSRDMVETDAIDLVLLLDKSASMVDDFDSAKKFVEELVKSAPPGDYKSRIRVALVTFNDNAHLVLLHFFAEGCRIFLRFYSYLCDIPQISLALDYGNIHYGFMF</sequence>
<evidence type="ECO:0000259" key="1">
    <source>
        <dbReference type="PROSITE" id="PS50234"/>
    </source>
</evidence>
<dbReference type="InterPro" id="IPR002035">
    <property type="entry name" value="VWF_A"/>
</dbReference>
<dbReference type="CDD" id="cd00198">
    <property type="entry name" value="vWFA"/>
    <property type="match status" value="1"/>
</dbReference>
<dbReference type="PROSITE" id="PS50234">
    <property type="entry name" value="VWFA"/>
    <property type="match status" value="1"/>
</dbReference>
<dbReference type="Gene3D" id="3.40.50.410">
    <property type="entry name" value="von Willebrand factor, type A domain"/>
    <property type="match status" value="1"/>
</dbReference>
<proteinExistence type="predicted"/>
<evidence type="ECO:0000313" key="3">
    <source>
        <dbReference type="WBParaSite" id="PEQ_0000547901-mRNA-1"/>
    </source>
</evidence>
<evidence type="ECO:0000313" key="2">
    <source>
        <dbReference type="Proteomes" id="UP000887564"/>
    </source>
</evidence>
<keyword evidence="2" id="KW-1185">Reference proteome</keyword>
<feature type="domain" description="VWFA" evidence="1">
    <location>
        <begin position="36"/>
        <end position="86"/>
    </location>
</feature>
<name>A0A914RU25_PAREQ</name>
<reference evidence="3" key="1">
    <citation type="submission" date="2022-11" db="UniProtKB">
        <authorList>
            <consortium name="WormBaseParasite"/>
        </authorList>
    </citation>
    <scope>IDENTIFICATION</scope>
</reference>
<dbReference type="Pfam" id="PF00092">
    <property type="entry name" value="VWA"/>
    <property type="match status" value="1"/>
</dbReference>
<organism evidence="2 3">
    <name type="scientific">Parascaris equorum</name>
    <name type="common">Equine roundworm</name>
    <dbReference type="NCBI Taxonomy" id="6256"/>
    <lineage>
        <taxon>Eukaryota</taxon>
        <taxon>Metazoa</taxon>
        <taxon>Ecdysozoa</taxon>
        <taxon>Nematoda</taxon>
        <taxon>Chromadorea</taxon>
        <taxon>Rhabditida</taxon>
        <taxon>Spirurina</taxon>
        <taxon>Ascaridomorpha</taxon>
        <taxon>Ascaridoidea</taxon>
        <taxon>Ascarididae</taxon>
        <taxon>Parascaris</taxon>
    </lineage>
</organism>
<dbReference type="InterPro" id="IPR036465">
    <property type="entry name" value="vWFA_dom_sf"/>
</dbReference>
<dbReference type="Proteomes" id="UP000887564">
    <property type="component" value="Unplaced"/>
</dbReference>
<dbReference type="WBParaSite" id="PEQ_0000547901-mRNA-1">
    <property type="protein sequence ID" value="PEQ_0000547901-mRNA-1"/>
    <property type="gene ID" value="PEQ_0000547901"/>
</dbReference>
<accession>A0A914RU25</accession>
<dbReference type="SUPFAM" id="SSF53300">
    <property type="entry name" value="vWA-like"/>
    <property type="match status" value="1"/>
</dbReference>
<protein>
    <submittedName>
        <fullName evidence="3">VWFA domain-containing protein</fullName>
    </submittedName>
</protein>